<gene>
    <name evidence="3" type="ORF">B1L04_04525</name>
</gene>
<feature type="transmembrane region" description="Helical" evidence="2">
    <location>
        <begin position="1384"/>
        <end position="1401"/>
    </location>
</feature>
<dbReference type="EMBL" id="MVGR01000003">
    <property type="protein sequence ID" value="OPF18731.1"/>
    <property type="molecule type" value="Genomic_DNA"/>
</dbReference>
<feature type="transmembrane region" description="Helical" evidence="2">
    <location>
        <begin position="964"/>
        <end position="984"/>
    </location>
</feature>
<feature type="transmembrane region" description="Helical" evidence="2">
    <location>
        <begin position="1195"/>
        <end position="1218"/>
    </location>
</feature>
<feature type="transmembrane region" description="Helical" evidence="2">
    <location>
        <begin position="471"/>
        <end position="491"/>
    </location>
</feature>
<feature type="transmembrane region" description="Helical" evidence="2">
    <location>
        <begin position="1481"/>
        <end position="1503"/>
    </location>
</feature>
<name>A0A1V4BW83_MICAE</name>
<feature type="transmembrane region" description="Helical" evidence="2">
    <location>
        <begin position="667"/>
        <end position="688"/>
    </location>
</feature>
<sequence length="1548" mass="170276">MSFQEKRIIPIEIVNPNSPAELLLALNQWLELDLIADKRLELAINARENSVQETLALTITTSVPISNFLEGLGQWQERGWLTASQIRVVIRVRASHPSLLQGLEQWLQLGLLGESQVKQLCRENLSCVMPILTTAPTREPLPDPISSQQTPPPALPSRRPEAPRRIPPQPPTSPRRQETPSQFGQMLQSLMAELSVLWLLLLGVFMVVISSGVLAANFWEKFSSAGQYGVLWLYTLAFWGASFWSSQQPGLRLTSQALRLVTLLLVPMNFLAMDSLGLWRNPLDWLIVVVAALSLTAVTVQLFRGRYGGTGPAGFSQSLPNHLGLSYLHWGWAIGGFPLLATYLGVVGTTLISLSRVPEGAGQEAASRRARLAPFSLNEAIVVYGLVILLVRAIFIAQVEISQLGLAVGICGWLASWQTRQSVSLWQRIGGSLLLLGWLLSVGETPWQALAVSGLSLLFFARRIGYSWRKFDLAAALLIGLQGLWLAWRLLPDTFRQGAITLGTGLTGAEATPWALLSLVFFPYLVLILFLTDWFSQLGKRELASFTGSIALFWGTTLTFCSLVNPALRTLNLAASTLALVIFSQRQVKLASLQEISRRFLSLAYLTHLAGLLTLILAIDWGWPRLSWAVWGVILIMLAVLELAFSVKQPFPPTSLLHLLHHTTWKLGLILAGLSYGLFVLNQVAVFAQLTSVLERPLMGLEWGLVWGLAPLALTGVGTWNLARREVASWLSIDALALWQWLILTARPPQGLEPGIASISLGIATGLMFVNSRNLEQVAAAAITVGFGLSWLALSLWDGSFGWALRQEASWLLAGVITATSLWILRQCLRALPNNLARIYAQVSDGWATCLSLLMLLALSGNVLNAPDGREAIATWLLMGATAYRSWQPSRQPNLVIWLSISVLLVAQIPTWVGEETRLVTLAIATGLMFFQTHRLQKLAAAAITVGLSLGLSVALLERLPLPGLDWLLAGAIALIPLSLWLLRYWLSQRTSALALLYARACDGWAIALCSLELVALTLHSLAVYSDWMAASSLPVLAAALTLGAIAYRSYLEPSNWGIYGVGWSLELFTIEVLNLTKQSLIALAIANILLGLVTQLLGDWWHRSTHRREMLNSWNILPLLYGALGAALRWGFFSSWTGLSSLGLVLIAIGVGRRSPAGKPLLYLGIGGISISAYELLFYQIADLSQGDQFLAMAALAANLVYGYRLLSPWLAGYLYLTGSELKLVAHLHWALGSCLLLGALFYPVAVNQLLGLATGIFLTRYAIWQGRNHPDQAIAEIWVYLGILEATGIGAYAANTIPPMEFFSQYLVSWLGVIASGVAVFTYLLPWRLWGWPPRPWQFLALVLPGLALGGSLDKLNPLSLLVVAGFYAWLAWLRQQPRWRYLTLLLVNWAIALWLADFSLATPFAYSSLVGLSILCLVWIEPTCQGRQGKSLRHLLRLLGTGIIASAALWFHHQTGILPGILSLVAIFAGLALRIRAFLYLGTFTFVANAFYQLVILISLYPLLKWIIGLLVGVSLLSIAGNFETRRTQLTSLLQNWLRDLQEWD</sequence>
<feature type="transmembrane region" description="Helical" evidence="2">
    <location>
        <begin position="1081"/>
        <end position="1099"/>
    </location>
</feature>
<evidence type="ECO:0000256" key="2">
    <source>
        <dbReference type="SAM" id="Phobius"/>
    </source>
</evidence>
<protein>
    <recommendedName>
        <fullName evidence="5">DUF2157 domain-containing protein</fullName>
    </recommendedName>
</protein>
<feature type="transmembrane region" description="Helical" evidence="2">
    <location>
        <begin position="324"/>
        <end position="346"/>
    </location>
</feature>
<feature type="transmembrane region" description="Helical" evidence="2">
    <location>
        <begin position="752"/>
        <end position="771"/>
    </location>
</feature>
<feature type="transmembrane region" description="Helical" evidence="2">
    <location>
        <begin position="1119"/>
        <end position="1150"/>
    </location>
</feature>
<feature type="transmembrane region" description="Helical" evidence="2">
    <location>
        <begin position="257"/>
        <end position="279"/>
    </location>
</feature>
<feature type="transmembrane region" description="Helical" evidence="2">
    <location>
        <begin position="1437"/>
        <end position="1454"/>
    </location>
</feature>
<feature type="transmembrane region" description="Helical" evidence="2">
    <location>
        <begin position="1509"/>
        <end position="1526"/>
    </location>
</feature>
<organism evidence="3 4">
    <name type="scientific">Microcystis aeruginosa KW</name>
    <dbReference type="NCBI Taxonomy" id="1960155"/>
    <lineage>
        <taxon>Bacteria</taxon>
        <taxon>Bacillati</taxon>
        <taxon>Cyanobacteriota</taxon>
        <taxon>Cyanophyceae</taxon>
        <taxon>Oscillatoriophycideae</taxon>
        <taxon>Chroococcales</taxon>
        <taxon>Microcystaceae</taxon>
        <taxon>Microcystis</taxon>
    </lineage>
</organism>
<keyword evidence="2" id="KW-0812">Transmembrane</keyword>
<feature type="transmembrane region" description="Helical" evidence="2">
    <location>
        <begin position="1279"/>
        <end position="1296"/>
    </location>
</feature>
<feature type="transmembrane region" description="Helical" evidence="2">
    <location>
        <begin position="628"/>
        <end position="647"/>
    </location>
</feature>
<evidence type="ECO:0000256" key="1">
    <source>
        <dbReference type="SAM" id="MobiDB-lite"/>
    </source>
</evidence>
<feature type="transmembrane region" description="Helical" evidence="2">
    <location>
        <begin position="727"/>
        <end position="746"/>
    </location>
</feature>
<feature type="transmembrane region" description="Helical" evidence="2">
    <location>
        <begin position="939"/>
        <end position="957"/>
    </location>
</feature>
<comment type="caution">
    <text evidence="3">The sequence shown here is derived from an EMBL/GenBank/DDBJ whole genome shotgun (WGS) entry which is preliminary data.</text>
</comment>
<feature type="transmembrane region" description="Helical" evidence="2">
    <location>
        <begin position="381"/>
        <end position="413"/>
    </location>
</feature>
<evidence type="ECO:0008006" key="5">
    <source>
        <dbReference type="Google" id="ProtNLM"/>
    </source>
</evidence>
<feature type="transmembrane region" description="Helical" evidence="2">
    <location>
        <begin position="1308"/>
        <end position="1327"/>
    </location>
</feature>
<feature type="transmembrane region" description="Helical" evidence="2">
    <location>
        <begin position="809"/>
        <end position="825"/>
    </location>
</feature>
<evidence type="ECO:0000313" key="3">
    <source>
        <dbReference type="EMBL" id="OPF18731.1"/>
    </source>
</evidence>
<feature type="transmembrane region" description="Helical" evidence="2">
    <location>
        <begin position="600"/>
        <end position="622"/>
    </location>
</feature>
<dbReference type="RefSeq" id="WP_079205913.1">
    <property type="nucleotide sequence ID" value="NZ_MVGR01000003.1"/>
</dbReference>
<evidence type="ECO:0000313" key="4">
    <source>
        <dbReference type="Proteomes" id="UP000189835"/>
    </source>
</evidence>
<feature type="transmembrane region" description="Helical" evidence="2">
    <location>
        <begin position="285"/>
        <end position="303"/>
    </location>
</feature>
<feature type="transmembrane region" description="Helical" evidence="2">
    <location>
        <begin position="1361"/>
        <end position="1377"/>
    </location>
</feature>
<reference evidence="3 4" key="1">
    <citation type="submission" date="2017-02" db="EMBL/GenBank/DDBJ databases">
        <title>Genome sequence of Microcystis aeruginosa KW.</title>
        <authorList>
            <person name="Oh H.-M."/>
            <person name="Ahn C.-Y."/>
            <person name="Jeong H."/>
            <person name="Srivastava A."/>
            <person name="Lee H.-G."/>
            <person name="Kang S.-R."/>
        </authorList>
    </citation>
    <scope>NUCLEOTIDE SEQUENCE [LARGE SCALE GENOMIC DNA]</scope>
    <source>
        <strain evidence="3 4">KW</strain>
    </source>
</reference>
<feature type="transmembrane region" description="Helical" evidence="2">
    <location>
        <begin position="1004"/>
        <end position="1025"/>
    </location>
</feature>
<feature type="transmembrane region" description="Helical" evidence="2">
    <location>
        <begin position="225"/>
        <end position="245"/>
    </location>
</feature>
<feature type="transmembrane region" description="Helical" evidence="2">
    <location>
        <begin position="1032"/>
        <end position="1051"/>
    </location>
</feature>
<feature type="transmembrane region" description="Helical" evidence="2">
    <location>
        <begin position="700"/>
        <end position="720"/>
    </location>
</feature>
<feature type="transmembrane region" description="Helical" evidence="2">
    <location>
        <begin position="447"/>
        <end position="464"/>
    </location>
</feature>
<accession>A0A1V4BW83</accession>
<feature type="transmembrane region" description="Helical" evidence="2">
    <location>
        <begin position="1407"/>
        <end position="1425"/>
    </location>
</feature>
<feature type="transmembrane region" description="Helical" evidence="2">
    <location>
        <begin position="1162"/>
        <end position="1183"/>
    </location>
</feature>
<keyword evidence="2" id="KW-0472">Membrane</keyword>
<feature type="transmembrane region" description="Helical" evidence="2">
    <location>
        <begin position="196"/>
        <end position="219"/>
    </location>
</feature>
<proteinExistence type="predicted"/>
<feature type="transmembrane region" description="Helical" evidence="2">
    <location>
        <begin position="511"/>
        <end position="531"/>
    </location>
</feature>
<keyword evidence="2" id="KW-1133">Transmembrane helix</keyword>
<dbReference type="Proteomes" id="UP000189835">
    <property type="component" value="Unassembled WGS sequence"/>
</dbReference>
<feature type="transmembrane region" description="Helical" evidence="2">
    <location>
        <begin position="1460"/>
        <end position="1476"/>
    </location>
</feature>
<feature type="region of interest" description="Disordered" evidence="1">
    <location>
        <begin position="138"/>
        <end position="181"/>
    </location>
</feature>
<feature type="transmembrane region" description="Helical" evidence="2">
    <location>
        <begin position="778"/>
        <end position="797"/>
    </location>
</feature>